<keyword evidence="1" id="KW-0812">Transmembrane</keyword>
<feature type="transmembrane region" description="Helical" evidence="1">
    <location>
        <begin position="21"/>
        <end position="38"/>
    </location>
</feature>
<keyword evidence="3" id="KW-1185">Reference proteome</keyword>
<dbReference type="OrthoDB" id="4949621at2"/>
<sequence>MVNWEAPPRTPKSRLERIADHSIWWLPLVALIPANILMPNADLLPRLAVGSLILLIVGGVMGTEVRRRRTARLARDAEDYGIIDCLIRYPKAMRGSLRERWTPGSAELKHGTIVFRPNNSLEPFCTDQAGAPKIVEVRSVPEQFELPRDERKALRGSQEVIQLDTDNGVVELAADTMSLGALMKHVYRGEAGQD</sequence>
<organism evidence="2 3">
    <name type="scientific">Crystallibacter crystallopoietes</name>
    <dbReference type="NCBI Taxonomy" id="37928"/>
    <lineage>
        <taxon>Bacteria</taxon>
        <taxon>Bacillati</taxon>
        <taxon>Actinomycetota</taxon>
        <taxon>Actinomycetes</taxon>
        <taxon>Micrococcales</taxon>
        <taxon>Micrococcaceae</taxon>
        <taxon>Crystallibacter</taxon>
    </lineage>
</organism>
<dbReference type="STRING" id="37928.SAMN04489742_3654"/>
<protein>
    <submittedName>
        <fullName evidence="2">Uncharacterized protein</fullName>
    </submittedName>
</protein>
<evidence type="ECO:0000256" key="1">
    <source>
        <dbReference type="SAM" id="Phobius"/>
    </source>
</evidence>
<keyword evidence="1" id="KW-1133">Transmembrane helix</keyword>
<keyword evidence="1" id="KW-0472">Membrane</keyword>
<dbReference type="KEGG" id="acry:AC20117_21105"/>
<name>A0A1H1FU89_9MICC</name>
<reference evidence="2 3" key="1">
    <citation type="submission" date="2016-10" db="EMBL/GenBank/DDBJ databases">
        <authorList>
            <person name="de Groot N.N."/>
        </authorList>
    </citation>
    <scope>NUCLEOTIDE SEQUENCE [LARGE SCALE GENOMIC DNA]</scope>
    <source>
        <strain evidence="2 3">DSM 20117</strain>
    </source>
</reference>
<dbReference type="AlphaFoldDB" id="A0A1H1FU89"/>
<feature type="transmembrane region" description="Helical" evidence="1">
    <location>
        <begin position="44"/>
        <end position="65"/>
    </location>
</feature>
<proteinExistence type="predicted"/>
<dbReference type="RefSeq" id="WP_074701816.1">
    <property type="nucleotide sequence ID" value="NZ_CP018863.1"/>
</dbReference>
<evidence type="ECO:0000313" key="2">
    <source>
        <dbReference type="EMBL" id="SDR04451.1"/>
    </source>
</evidence>
<dbReference type="Proteomes" id="UP000181917">
    <property type="component" value="Unassembled WGS sequence"/>
</dbReference>
<gene>
    <name evidence="2" type="ORF">SAMN04489742_3654</name>
</gene>
<accession>A0A1H1FU89</accession>
<evidence type="ECO:0000313" key="3">
    <source>
        <dbReference type="Proteomes" id="UP000181917"/>
    </source>
</evidence>
<dbReference type="EMBL" id="FNKH01000002">
    <property type="protein sequence ID" value="SDR04451.1"/>
    <property type="molecule type" value="Genomic_DNA"/>
</dbReference>